<accession>A0ABW7VZ01</accession>
<gene>
    <name evidence="1" type="ORF">ACH49Z_18265</name>
</gene>
<evidence type="ECO:0000313" key="1">
    <source>
        <dbReference type="EMBL" id="MFI2231789.1"/>
    </source>
</evidence>
<protein>
    <submittedName>
        <fullName evidence="1">Uncharacterized protein</fullName>
    </submittedName>
</protein>
<comment type="caution">
    <text evidence="1">The sequence shown here is derived from an EMBL/GenBank/DDBJ whole genome shotgun (WGS) entry which is preliminary data.</text>
</comment>
<organism evidence="1 2">
    <name type="scientific">Nocardia testacea</name>
    <dbReference type="NCBI Taxonomy" id="248551"/>
    <lineage>
        <taxon>Bacteria</taxon>
        <taxon>Bacillati</taxon>
        <taxon>Actinomycetota</taxon>
        <taxon>Actinomycetes</taxon>
        <taxon>Mycobacteriales</taxon>
        <taxon>Nocardiaceae</taxon>
        <taxon>Nocardia</taxon>
    </lineage>
</organism>
<dbReference type="Proteomes" id="UP001611494">
    <property type="component" value="Unassembled WGS sequence"/>
</dbReference>
<evidence type="ECO:0000313" key="2">
    <source>
        <dbReference type="Proteomes" id="UP001611494"/>
    </source>
</evidence>
<dbReference type="EMBL" id="JBIRYL010000004">
    <property type="protein sequence ID" value="MFI2231789.1"/>
    <property type="molecule type" value="Genomic_DNA"/>
</dbReference>
<proteinExistence type="predicted"/>
<reference evidence="1 2" key="1">
    <citation type="submission" date="2024-10" db="EMBL/GenBank/DDBJ databases">
        <title>The Natural Products Discovery Center: Release of the First 8490 Sequenced Strains for Exploring Actinobacteria Biosynthetic Diversity.</title>
        <authorList>
            <person name="Kalkreuter E."/>
            <person name="Kautsar S.A."/>
            <person name="Yang D."/>
            <person name="Bader C.D."/>
            <person name="Teijaro C.N."/>
            <person name="Fluegel L."/>
            <person name="Davis C.M."/>
            <person name="Simpson J.R."/>
            <person name="Lauterbach L."/>
            <person name="Steele A.D."/>
            <person name="Gui C."/>
            <person name="Meng S."/>
            <person name="Li G."/>
            <person name="Viehrig K."/>
            <person name="Ye F."/>
            <person name="Su P."/>
            <person name="Kiefer A.F."/>
            <person name="Nichols A."/>
            <person name="Cepeda A.J."/>
            <person name="Yan W."/>
            <person name="Fan B."/>
            <person name="Jiang Y."/>
            <person name="Adhikari A."/>
            <person name="Zheng C.-J."/>
            <person name="Schuster L."/>
            <person name="Cowan T.M."/>
            <person name="Smanski M.J."/>
            <person name="Chevrette M.G."/>
            <person name="De Carvalho L.P.S."/>
            <person name="Shen B."/>
        </authorList>
    </citation>
    <scope>NUCLEOTIDE SEQUENCE [LARGE SCALE GENOMIC DNA]</scope>
    <source>
        <strain evidence="1 2">NPDC019377</strain>
    </source>
</reference>
<name>A0ABW7VZ01_9NOCA</name>
<keyword evidence="2" id="KW-1185">Reference proteome</keyword>
<dbReference type="RefSeq" id="WP_397063155.1">
    <property type="nucleotide sequence ID" value="NZ_JBIRYL010000004.1"/>
</dbReference>
<sequence length="43" mass="4756">MEATIRLWRDHYCTDPVGLERVATKLRTSLDVAGPAADTDITP</sequence>